<feature type="non-terminal residue" evidence="1">
    <location>
        <position position="1"/>
    </location>
</feature>
<reference evidence="1 2" key="1">
    <citation type="submission" date="2015-01" db="EMBL/GenBank/DDBJ databases">
        <title>Evolution of Trichinella species and genotypes.</title>
        <authorList>
            <person name="Korhonen P.K."/>
            <person name="Edoardo P."/>
            <person name="Giuseppe L.R."/>
            <person name="Gasser R.B."/>
        </authorList>
    </citation>
    <scope>NUCLEOTIDE SEQUENCE [LARGE SCALE GENOMIC DNA]</scope>
    <source>
        <strain evidence="1">ISS37</strain>
    </source>
</reference>
<dbReference type="AlphaFoldDB" id="A0A0V0RB77"/>
<dbReference type="Proteomes" id="UP000054630">
    <property type="component" value="Unassembled WGS sequence"/>
</dbReference>
<evidence type="ECO:0000313" key="1">
    <source>
        <dbReference type="EMBL" id="KRX11724.1"/>
    </source>
</evidence>
<proteinExistence type="predicted"/>
<organism evidence="1 2">
    <name type="scientific">Trichinella nelsoni</name>
    <dbReference type="NCBI Taxonomy" id="6336"/>
    <lineage>
        <taxon>Eukaryota</taxon>
        <taxon>Metazoa</taxon>
        <taxon>Ecdysozoa</taxon>
        <taxon>Nematoda</taxon>
        <taxon>Enoplea</taxon>
        <taxon>Dorylaimia</taxon>
        <taxon>Trichinellida</taxon>
        <taxon>Trichinellidae</taxon>
        <taxon>Trichinella</taxon>
    </lineage>
</organism>
<evidence type="ECO:0000313" key="2">
    <source>
        <dbReference type="Proteomes" id="UP000054630"/>
    </source>
</evidence>
<accession>A0A0V0RB77</accession>
<keyword evidence="2" id="KW-1185">Reference proteome</keyword>
<protein>
    <submittedName>
        <fullName evidence="1">Uncharacterized protein</fullName>
    </submittedName>
</protein>
<feature type="non-terminal residue" evidence="1">
    <location>
        <position position="77"/>
    </location>
</feature>
<gene>
    <name evidence="1" type="ORF">T07_3876</name>
</gene>
<dbReference type="EMBL" id="JYDL01001532">
    <property type="protein sequence ID" value="KRX11724.1"/>
    <property type="molecule type" value="Genomic_DNA"/>
</dbReference>
<comment type="caution">
    <text evidence="1">The sequence shown here is derived from an EMBL/GenBank/DDBJ whole genome shotgun (WGS) entry which is preliminary data.</text>
</comment>
<name>A0A0V0RB77_9BILA</name>
<dbReference type="OrthoDB" id="5920432at2759"/>
<sequence>LWKSDAEAWEEAAVGVSDPYGAVRLSLVSVRCLVFVHWCPLISSHFLGIKPVSAVCLSYLLHVRERTWVVLRLGYHN</sequence>